<comment type="subcellular location">
    <subcellularLocation>
        <location evidence="1">Cell inner membrane</location>
        <topology evidence="1">Multi-pass membrane protein</topology>
    </subcellularLocation>
    <subcellularLocation>
        <location evidence="9">Cell membrane</location>
        <topology evidence="9">Multi-pass membrane protein</topology>
    </subcellularLocation>
</comment>
<evidence type="ECO:0000256" key="9">
    <source>
        <dbReference type="RuleBase" id="RU363032"/>
    </source>
</evidence>
<dbReference type="AlphaFoldDB" id="A0A388SE88"/>
<dbReference type="GO" id="GO:0006865">
    <property type="term" value="P:amino acid transport"/>
    <property type="evidence" value="ECO:0007669"/>
    <property type="project" value="UniProtKB-KW"/>
</dbReference>
<feature type="transmembrane region" description="Helical" evidence="9">
    <location>
        <begin position="68"/>
        <end position="90"/>
    </location>
</feature>
<dbReference type="CDD" id="cd06261">
    <property type="entry name" value="TM_PBP2"/>
    <property type="match status" value="1"/>
</dbReference>
<dbReference type="InterPro" id="IPR000515">
    <property type="entry name" value="MetI-like"/>
</dbReference>
<dbReference type="Pfam" id="PF00528">
    <property type="entry name" value="BPD_transp_1"/>
    <property type="match status" value="1"/>
</dbReference>
<protein>
    <submittedName>
        <fullName evidence="12">ABC transporter permease</fullName>
    </submittedName>
</protein>
<keyword evidence="3 9" id="KW-0813">Transport</keyword>
<dbReference type="RefSeq" id="WP_116270244.1">
    <property type="nucleotide sequence ID" value="NZ_BGZJ01000001.1"/>
</dbReference>
<feature type="transmembrane region" description="Helical" evidence="9">
    <location>
        <begin position="243"/>
        <end position="268"/>
    </location>
</feature>
<dbReference type="SUPFAM" id="SSF161098">
    <property type="entry name" value="MetI-like"/>
    <property type="match status" value="1"/>
</dbReference>
<dbReference type="PANTHER" id="PTHR30614">
    <property type="entry name" value="MEMBRANE COMPONENT OF AMINO ACID ABC TRANSPORTER"/>
    <property type="match status" value="1"/>
</dbReference>
<feature type="domain" description="ABC transmembrane type-1" evidence="11">
    <location>
        <begin position="64"/>
        <end position="265"/>
    </location>
</feature>
<comment type="caution">
    <text evidence="12">The sequence shown here is derived from an EMBL/GenBank/DDBJ whole genome shotgun (WGS) entry which is preliminary data.</text>
</comment>
<dbReference type="NCBIfam" id="TIGR01726">
    <property type="entry name" value="HEQRo_perm_3TM"/>
    <property type="match status" value="1"/>
</dbReference>
<evidence type="ECO:0000256" key="8">
    <source>
        <dbReference type="ARBA" id="ARBA00023136"/>
    </source>
</evidence>
<evidence type="ECO:0000256" key="1">
    <source>
        <dbReference type="ARBA" id="ARBA00004429"/>
    </source>
</evidence>
<dbReference type="InterPro" id="IPR035906">
    <property type="entry name" value="MetI-like_sf"/>
</dbReference>
<reference evidence="12 13" key="1">
    <citation type="journal article" date="2018" name="Int. J. Syst. Evol. Microbiol.">
        <title>Mesosutterella multiformis gen. nov., sp. nov., a member of the family Sutterellaceae and Sutterella megalosphaeroides sp. nov., isolated from human faeces.</title>
        <authorList>
            <person name="Sakamoto M."/>
            <person name="Ikeyama N."/>
            <person name="Kunihiro T."/>
            <person name="Iino T."/>
            <person name="Yuki M."/>
            <person name="Ohkuma M."/>
        </authorList>
    </citation>
    <scope>NUCLEOTIDE SEQUENCE [LARGE SCALE GENOMIC DNA]</scope>
    <source>
        <strain evidence="12 13">4NBBH2</strain>
    </source>
</reference>
<evidence type="ECO:0000256" key="5">
    <source>
        <dbReference type="ARBA" id="ARBA00022692"/>
    </source>
</evidence>
<evidence type="ECO:0000256" key="4">
    <source>
        <dbReference type="ARBA" id="ARBA00022475"/>
    </source>
</evidence>
<evidence type="ECO:0000256" key="2">
    <source>
        <dbReference type="ARBA" id="ARBA00010072"/>
    </source>
</evidence>
<dbReference type="PROSITE" id="PS50928">
    <property type="entry name" value="ABC_TM1"/>
    <property type="match status" value="1"/>
</dbReference>
<organism evidence="12 13">
    <name type="scientific">Mesosutterella multiformis</name>
    <dbReference type="NCBI Taxonomy" id="2259133"/>
    <lineage>
        <taxon>Bacteria</taxon>
        <taxon>Pseudomonadati</taxon>
        <taxon>Pseudomonadota</taxon>
        <taxon>Betaproteobacteria</taxon>
        <taxon>Burkholderiales</taxon>
        <taxon>Sutterellaceae</taxon>
        <taxon>Mesosutterella</taxon>
    </lineage>
</organism>
<evidence type="ECO:0000256" key="3">
    <source>
        <dbReference type="ARBA" id="ARBA00022448"/>
    </source>
</evidence>
<evidence type="ECO:0000313" key="12">
    <source>
        <dbReference type="EMBL" id="GBO93963.1"/>
    </source>
</evidence>
<comment type="similarity">
    <text evidence="2">Belongs to the binding-protein-dependent transport system permease family. HisMQ subfamily.</text>
</comment>
<dbReference type="InterPro" id="IPR043429">
    <property type="entry name" value="ArtM/GltK/GlnP/TcyL/YhdX-like"/>
</dbReference>
<keyword evidence="5 9" id="KW-0812">Transmembrane</keyword>
<dbReference type="EMBL" id="BGZJ01000001">
    <property type="protein sequence ID" value="GBO93963.1"/>
    <property type="molecule type" value="Genomic_DNA"/>
</dbReference>
<evidence type="ECO:0000313" key="13">
    <source>
        <dbReference type="Proteomes" id="UP000266091"/>
    </source>
</evidence>
<dbReference type="InterPro" id="IPR010065">
    <property type="entry name" value="AA_ABC_transptr_permease_3TM"/>
</dbReference>
<keyword evidence="13" id="KW-1185">Reference proteome</keyword>
<evidence type="ECO:0000256" key="7">
    <source>
        <dbReference type="ARBA" id="ARBA00022989"/>
    </source>
</evidence>
<feature type="transmembrane region" description="Helical" evidence="9">
    <location>
        <begin position="102"/>
        <end position="122"/>
    </location>
</feature>
<keyword evidence="4" id="KW-1003">Cell membrane</keyword>
<feature type="transmembrane region" description="Helical" evidence="9">
    <location>
        <begin position="20"/>
        <end position="39"/>
    </location>
</feature>
<sequence>MTNSEFKAADVSRARRPVPWLRWVLYAAVTAIILYFLWICSKNPNFEWGVVAQYFTHDSILHGIKMTLGLTVVSMVIGTVLGLICALGKLSGSRFFNTLSNIYLWFFRSTPLLVQLLFWYNLAALFPEVTLPGMGAVSTNTLITPLSAAIIGLSLNEGAFMGEIIRAGLLSVDPNQKETAQAFGMSRLQIMFRILIPQAMTAIIPPTGNQVISMVKATAMVSIIAMDDLLYSVQTIYNVTFQIIPLLIVAVIWYLIITSVLSVIQWMIERHFSKGRSPSTPAAEETLAAEGVSA</sequence>
<accession>A0A388SE88</accession>
<dbReference type="PANTHER" id="PTHR30614:SF0">
    <property type="entry name" value="L-CYSTINE TRANSPORT SYSTEM PERMEASE PROTEIN TCYL"/>
    <property type="match status" value="1"/>
</dbReference>
<dbReference type="Gene3D" id="1.10.3720.10">
    <property type="entry name" value="MetI-like"/>
    <property type="match status" value="1"/>
</dbReference>
<evidence type="ECO:0000256" key="6">
    <source>
        <dbReference type="ARBA" id="ARBA00022970"/>
    </source>
</evidence>
<proteinExistence type="inferred from homology"/>
<dbReference type="OrthoDB" id="7026155at2"/>
<name>A0A388SE88_9BURK</name>
<dbReference type="GO" id="GO:0022857">
    <property type="term" value="F:transmembrane transporter activity"/>
    <property type="evidence" value="ECO:0007669"/>
    <property type="project" value="InterPro"/>
</dbReference>
<feature type="transmembrane region" description="Helical" evidence="9">
    <location>
        <begin position="142"/>
        <end position="160"/>
    </location>
</feature>
<dbReference type="Proteomes" id="UP000266091">
    <property type="component" value="Unassembled WGS sequence"/>
</dbReference>
<keyword evidence="8 9" id="KW-0472">Membrane</keyword>
<evidence type="ECO:0000256" key="10">
    <source>
        <dbReference type="SAM" id="MobiDB-lite"/>
    </source>
</evidence>
<evidence type="ECO:0000259" key="11">
    <source>
        <dbReference type="PROSITE" id="PS50928"/>
    </source>
</evidence>
<gene>
    <name evidence="12" type="ORF">MESMUL_13170</name>
</gene>
<dbReference type="GO" id="GO:0043190">
    <property type="term" value="C:ATP-binding cassette (ABC) transporter complex"/>
    <property type="evidence" value="ECO:0007669"/>
    <property type="project" value="InterPro"/>
</dbReference>
<keyword evidence="7 9" id="KW-1133">Transmembrane helix</keyword>
<keyword evidence="6" id="KW-0029">Amino-acid transport</keyword>
<feature type="region of interest" description="Disordered" evidence="10">
    <location>
        <begin position="274"/>
        <end position="294"/>
    </location>
</feature>